<dbReference type="AlphaFoldDB" id="A0A6C2YUA3"/>
<dbReference type="InterPro" id="IPR014059">
    <property type="entry name" value="TraI/TrwC_relax"/>
</dbReference>
<dbReference type="InParanoid" id="A0A6C2YUA3"/>
<dbReference type="CDD" id="cd18809">
    <property type="entry name" value="SF1_C_RecD"/>
    <property type="match status" value="1"/>
</dbReference>
<feature type="compositionally biased region" description="Polar residues" evidence="1">
    <location>
        <begin position="850"/>
        <end position="868"/>
    </location>
</feature>
<dbReference type="Pfam" id="PF13604">
    <property type="entry name" value="AAA_30"/>
    <property type="match status" value="1"/>
</dbReference>
<evidence type="ECO:0000256" key="1">
    <source>
        <dbReference type="SAM" id="MobiDB-lite"/>
    </source>
</evidence>
<dbReference type="Proteomes" id="UP000464378">
    <property type="component" value="Chromosome"/>
</dbReference>
<dbReference type="SMART" id="SM00382">
    <property type="entry name" value="AAA"/>
    <property type="match status" value="1"/>
</dbReference>
<dbReference type="NCBIfam" id="TIGR02686">
    <property type="entry name" value="relax_trwC"/>
    <property type="match status" value="1"/>
</dbReference>
<dbReference type="InterPro" id="IPR014862">
    <property type="entry name" value="TrwC"/>
</dbReference>
<gene>
    <name evidence="3" type="ORF">GMBLW1_38750</name>
</gene>
<evidence type="ECO:0000313" key="3">
    <source>
        <dbReference type="EMBL" id="VIP05318.1"/>
    </source>
</evidence>
<dbReference type="EMBL" id="LR586016">
    <property type="protein sequence ID" value="VIP05318.1"/>
    <property type="molecule type" value="Genomic_DNA"/>
</dbReference>
<dbReference type="KEGG" id="tim:GMBLW1_38750"/>
<keyword evidence="4" id="KW-1185">Reference proteome</keyword>
<dbReference type="RefSeq" id="WP_162660410.1">
    <property type="nucleotide sequence ID" value="NZ_LR593887.1"/>
</dbReference>
<dbReference type="InterPro" id="IPR003593">
    <property type="entry name" value="AAA+_ATPase"/>
</dbReference>
<dbReference type="NCBIfam" id="NF041492">
    <property type="entry name" value="MobF"/>
    <property type="match status" value="1"/>
</dbReference>
<name>A0A6C2YUA3_9BACT</name>
<sequence>MLRITAQKSAAQAKRYFSRSDYFIDGQELAGHWHGSGADRLGLTGEVRQADFDAICDNRHPLTHDPLTARHRHQRRVGWDLTFDVPKDVSVLHAISGDQRIEEAFRLSVRETMHEIEAEITTRVRRGGQNGTQTTGNLVWAEFLHRTSRPTAEDHKPDPHLHLHAYVFNATFCTAENRWQAIDLAGIVKDSAYWRGVADARLASRLDALGYPVERRGQQWGIAGVPTSVREKFSRRTREVEDAAMRLGVTDPAEKATLGARTRRAKDKSLAYDELREYWRERLTDAERESLTRQSSRDHQPERRSAAAILDQALSHCLTRDSVVRERDLLAKALQFGIGSTSPESLRNELANRTNLRRATFRGHAVVTTPEVLAEEKRMLDFARSGAGQVAPIQRNPHTFRRSWLNADQKAAVHHVLTTTDRVTIIRGAAGVGKSTLSAEAAEAISAAGKRVVAVAPTAAARDVLRADGFPDAQTVAAFLQNQAAQQSVSGQVLWVDEASLVGVREMTRLFDVARDTGCRVVLSGDTAQHHSVARGDALRLLQARGGVQAVEVREITRQRGAYKQAVGALARGDTEQGLAQLERLGWVREIADAAERRAALTAEYLAASRKGSVLVVAPTHAEGDAVTAEIRDKLRITGRLGTDQQRIRKLTPMHWTDAEKQDASRYISGQHVLHFHQNAAGGVRRGMQQTVTDDRPVPTMLADRFEVYAASELAISEGDRVRITANGSTADGRHRLTNGTIYTVSGFTAGGDIVFRENGWIVSKNYGFLAHGYAVTSHASQGRTVDHVLLSEPAASLGAASREQFYVSVSRGKHGCTVYTDDRAALAEAVSQSDSRITATEVWAKIAEESQQQTHRTQQVMARSYPQSEAESEATRERR</sequence>
<feature type="domain" description="AAA+ ATPase" evidence="2">
    <location>
        <begin position="420"/>
        <end position="647"/>
    </location>
</feature>
<proteinExistence type="predicted"/>
<organism evidence="3">
    <name type="scientific">Tuwongella immobilis</name>
    <dbReference type="NCBI Taxonomy" id="692036"/>
    <lineage>
        <taxon>Bacteria</taxon>
        <taxon>Pseudomonadati</taxon>
        <taxon>Planctomycetota</taxon>
        <taxon>Planctomycetia</taxon>
        <taxon>Gemmatales</taxon>
        <taxon>Gemmataceae</taxon>
        <taxon>Tuwongella</taxon>
    </lineage>
</organism>
<protein>
    <recommendedName>
        <fullName evidence="2">AAA+ ATPase domain-containing protein</fullName>
    </recommendedName>
</protein>
<dbReference type="EMBL" id="LR593887">
    <property type="protein sequence ID" value="VTS07992.1"/>
    <property type="molecule type" value="Genomic_DNA"/>
</dbReference>
<dbReference type="SUPFAM" id="SSF52540">
    <property type="entry name" value="P-loop containing nucleoside triphosphate hydrolases"/>
    <property type="match status" value="2"/>
</dbReference>
<dbReference type="Pfam" id="PF08751">
    <property type="entry name" value="TrwC"/>
    <property type="match status" value="1"/>
</dbReference>
<dbReference type="SUPFAM" id="SSF55464">
    <property type="entry name" value="Origin of replication-binding domain, RBD-like"/>
    <property type="match status" value="1"/>
</dbReference>
<reference evidence="3" key="1">
    <citation type="submission" date="2019-04" db="EMBL/GenBank/DDBJ databases">
        <authorList>
            <consortium name="Science for Life Laboratories"/>
        </authorList>
    </citation>
    <scope>NUCLEOTIDE SEQUENCE</scope>
    <source>
        <strain evidence="3">MBLW1</strain>
    </source>
</reference>
<evidence type="ECO:0000313" key="4">
    <source>
        <dbReference type="Proteomes" id="UP000464378"/>
    </source>
</evidence>
<dbReference type="InterPro" id="IPR027417">
    <property type="entry name" value="P-loop_NTPase"/>
</dbReference>
<dbReference type="Gene3D" id="2.30.30.940">
    <property type="match status" value="1"/>
</dbReference>
<accession>A0A6C2YUA3</accession>
<evidence type="ECO:0000259" key="2">
    <source>
        <dbReference type="SMART" id="SM00382"/>
    </source>
</evidence>
<feature type="region of interest" description="Disordered" evidence="1">
    <location>
        <begin position="850"/>
        <end position="880"/>
    </location>
</feature>
<dbReference type="Gene3D" id="3.40.50.300">
    <property type="entry name" value="P-loop containing nucleotide triphosphate hydrolases"/>
    <property type="match status" value="2"/>
</dbReference>